<dbReference type="InterPro" id="IPR001680">
    <property type="entry name" value="WD40_rpt"/>
</dbReference>
<evidence type="ECO:0000256" key="5">
    <source>
        <dbReference type="SAM" id="MobiDB-lite"/>
    </source>
</evidence>
<dbReference type="InterPro" id="IPR020472">
    <property type="entry name" value="WD40_PAC1"/>
</dbReference>
<dbReference type="PRINTS" id="PR00320">
    <property type="entry name" value="GPROTEINBRPT"/>
</dbReference>
<gene>
    <name evidence="7" type="primary">SSCI52710.1</name>
</gene>
<dbReference type="Gene3D" id="2.130.10.10">
    <property type="entry name" value="YVTN repeat-like/Quinoprotein amine dehydrogenase"/>
    <property type="match status" value="1"/>
</dbReference>
<evidence type="ECO:0000313" key="8">
    <source>
        <dbReference type="Proteomes" id="UP000242770"/>
    </source>
</evidence>
<dbReference type="GO" id="GO:0005634">
    <property type="term" value="C:nucleus"/>
    <property type="evidence" value="ECO:0007669"/>
    <property type="project" value="TreeGrafter"/>
</dbReference>
<feature type="repeat" description="WD" evidence="4">
    <location>
        <begin position="285"/>
        <end position="315"/>
    </location>
</feature>
<dbReference type="Gene3D" id="3.10.20.870">
    <property type="entry name" value="PFU (PLAA family ubiquitin binding), C-terminal domain"/>
    <property type="match status" value="1"/>
</dbReference>
<keyword evidence="1" id="KW-0963">Cytoplasm</keyword>
<protein>
    <recommendedName>
        <fullName evidence="6">PFU domain-containing protein</fullName>
    </recommendedName>
</protein>
<name>A0A0F7S7N3_9BASI</name>
<proteinExistence type="predicted"/>
<dbReference type="PROSITE" id="PS50082">
    <property type="entry name" value="WD_REPEATS_2"/>
    <property type="match status" value="3"/>
</dbReference>
<dbReference type="EMBL" id="CCFA01003142">
    <property type="protein sequence ID" value="CDW98346.1"/>
    <property type="molecule type" value="Genomic_DNA"/>
</dbReference>
<evidence type="ECO:0000256" key="3">
    <source>
        <dbReference type="ARBA" id="ARBA00022737"/>
    </source>
</evidence>
<dbReference type="GO" id="GO:0005737">
    <property type="term" value="C:cytoplasm"/>
    <property type="evidence" value="ECO:0007669"/>
    <property type="project" value="TreeGrafter"/>
</dbReference>
<dbReference type="InterPro" id="IPR038122">
    <property type="entry name" value="PFU_sf"/>
</dbReference>
<feature type="repeat" description="WD" evidence="4">
    <location>
        <begin position="325"/>
        <end position="370"/>
    </location>
</feature>
<evidence type="ECO:0000313" key="7">
    <source>
        <dbReference type="EMBL" id="CDW98346.1"/>
    </source>
</evidence>
<dbReference type="CDD" id="cd00200">
    <property type="entry name" value="WD40"/>
    <property type="match status" value="1"/>
</dbReference>
<dbReference type="InterPro" id="IPR015943">
    <property type="entry name" value="WD40/YVTN_repeat-like_dom_sf"/>
</dbReference>
<organism evidence="7 8">
    <name type="scientific">Sporisorium scitamineum</name>
    <dbReference type="NCBI Taxonomy" id="49012"/>
    <lineage>
        <taxon>Eukaryota</taxon>
        <taxon>Fungi</taxon>
        <taxon>Dikarya</taxon>
        <taxon>Basidiomycota</taxon>
        <taxon>Ustilaginomycotina</taxon>
        <taxon>Ustilaginomycetes</taxon>
        <taxon>Ustilaginales</taxon>
        <taxon>Ustilaginaceae</taxon>
        <taxon>Sporisorium</taxon>
    </lineage>
</organism>
<feature type="repeat" description="WD" evidence="4">
    <location>
        <begin position="37"/>
        <end position="73"/>
    </location>
</feature>
<dbReference type="InterPro" id="IPR036322">
    <property type="entry name" value="WD40_repeat_dom_sf"/>
</dbReference>
<evidence type="ECO:0000259" key="6">
    <source>
        <dbReference type="PROSITE" id="PS51394"/>
    </source>
</evidence>
<sequence>MSQGAAEATTSTNALNASMPTTENLASNSGFVLTHVLRGHTSDVRSVATTLDQLSHREALLSGSRDETATYWSRPSATRSGEPADSFDKGATFHGHRFCNAVDFVPPAPSFGLPRGQILMGSLDSQIRCFDPLRSHKPLQVLSDHWDNISVLSTYAGTSEQQGAASDLLPIFISASWDKTARVYIWDPADAKWSTKFLLRGHDEAVWGVQIVEPPSSAEATETFQQGRYLTSSADLFIRLFHGDQLTTVYAGHMDVVRSLKLLPTLPSSIVAGAETSTASGSNPAYYPNERLFASTSNDGTVRVWSLDARRSPTRGNGGEALRVLRGHTSLVYDVAAYIERDTGSPRLVSSGEDGTFRVWDWATGELLQTVAVPVISVWSIAVLPQSQDVVVGCSDGLVRVYSQHPPTTAPSSDSNFMGANLSESEAAFEAQKAQEVQQRHTLAIQAKESSANTGGQGDEAAQGDGEVYQGQRYDFVLRIDVSDDAEPLPLPINRADDRRRIASDFVALHGLPESYIDKIVDFVNLVVG</sequence>
<keyword evidence="2 4" id="KW-0853">WD repeat</keyword>
<dbReference type="Proteomes" id="UP000242770">
    <property type="component" value="Unassembled WGS sequence"/>
</dbReference>
<dbReference type="GO" id="GO:0043130">
    <property type="term" value="F:ubiquitin binding"/>
    <property type="evidence" value="ECO:0007669"/>
    <property type="project" value="TreeGrafter"/>
</dbReference>
<evidence type="ECO:0000256" key="2">
    <source>
        <dbReference type="ARBA" id="ARBA00022574"/>
    </source>
</evidence>
<dbReference type="SMART" id="SM00320">
    <property type="entry name" value="WD40"/>
    <property type="match status" value="7"/>
</dbReference>
<dbReference type="Pfam" id="PF00400">
    <property type="entry name" value="WD40"/>
    <property type="match status" value="3"/>
</dbReference>
<dbReference type="AlphaFoldDB" id="A0A0F7S7N3"/>
<evidence type="ECO:0000256" key="1">
    <source>
        <dbReference type="ARBA" id="ARBA00022490"/>
    </source>
</evidence>
<feature type="domain" description="PFU" evidence="6">
    <location>
        <begin position="434"/>
        <end position="529"/>
    </location>
</feature>
<keyword evidence="3" id="KW-0677">Repeat</keyword>
<feature type="region of interest" description="Disordered" evidence="5">
    <location>
        <begin position="1"/>
        <end position="21"/>
    </location>
</feature>
<dbReference type="SUPFAM" id="SSF50978">
    <property type="entry name" value="WD40 repeat-like"/>
    <property type="match status" value="1"/>
</dbReference>
<dbReference type="PROSITE" id="PS51394">
    <property type="entry name" value="PFU"/>
    <property type="match status" value="1"/>
</dbReference>
<dbReference type="GO" id="GO:0010992">
    <property type="term" value="P:ubiquitin recycling"/>
    <property type="evidence" value="ECO:0007669"/>
    <property type="project" value="TreeGrafter"/>
</dbReference>
<reference evidence="8" key="1">
    <citation type="submission" date="2014-06" db="EMBL/GenBank/DDBJ databases">
        <authorList>
            <person name="Berkman P.J."/>
        </authorList>
    </citation>
    <scope>NUCLEOTIDE SEQUENCE [LARGE SCALE GENOMIC DNA]</scope>
</reference>
<dbReference type="GO" id="GO:0043161">
    <property type="term" value="P:proteasome-mediated ubiquitin-dependent protein catabolic process"/>
    <property type="evidence" value="ECO:0007669"/>
    <property type="project" value="TreeGrafter"/>
</dbReference>
<dbReference type="Pfam" id="PF09070">
    <property type="entry name" value="PFU"/>
    <property type="match status" value="1"/>
</dbReference>
<dbReference type="STRING" id="49012.A0A0F7S7N3"/>
<dbReference type="PANTHER" id="PTHR19849">
    <property type="entry name" value="PHOSPHOLIPASE A-2-ACTIVATING PROTEIN"/>
    <property type="match status" value="1"/>
</dbReference>
<accession>A0A0F7S7N3</accession>
<dbReference type="InterPro" id="IPR015155">
    <property type="entry name" value="PFU"/>
</dbReference>
<keyword evidence="8" id="KW-1185">Reference proteome</keyword>
<evidence type="ECO:0000256" key="4">
    <source>
        <dbReference type="PROSITE-ProRule" id="PRU00221"/>
    </source>
</evidence>
<dbReference type="PANTHER" id="PTHR19849:SF0">
    <property type="entry name" value="PHOSPHOLIPASE A-2-ACTIVATING PROTEIN"/>
    <property type="match status" value="1"/>
</dbReference>